<feature type="region of interest" description="Disordered" evidence="1">
    <location>
        <begin position="100"/>
        <end position="131"/>
    </location>
</feature>
<keyword evidence="2" id="KW-0472">Membrane</keyword>
<dbReference type="OrthoDB" id="2082317at2"/>
<keyword evidence="4" id="KW-1185">Reference proteome</keyword>
<feature type="transmembrane region" description="Helical" evidence="2">
    <location>
        <begin position="6"/>
        <end position="26"/>
    </location>
</feature>
<keyword evidence="2" id="KW-1133">Transmembrane helix</keyword>
<evidence type="ECO:0008006" key="5">
    <source>
        <dbReference type="Google" id="ProtNLM"/>
    </source>
</evidence>
<dbReference type="RefSeq" id="WP_138689240.1">
    <property type="nucleotide sequence ID" value="NZ_JBHSAZ010000044.1"/>
</dbReference>
<feature type="transmembrane region" description="Helical" evidence="2">
    <location>
        <begin position="64"/>
        <end position="85"/>
    </location>
</feature>
<dbReference type="Proteomes" id="UP000306628">
    <property type="component" value="Unassembled WGS sequence"/>
</dbReference>
<proteinExistence type="predicted"/>
<evidence type="ECO:0000256" key="1">
    <source>
        <dbReference type="SAM" id="MobiDB-lite"/>
    </source>
</evidence>
<reference evidence="3 4" key="1">
    <citation type="submission" date="2019-05" db="EMBL/GenBank/DDBJ databases">
        <title>Draft genome sequence of Nonomuraea zeae DSM 100528.</title>
        <authorList>
            <person name="Saricaoglu S."/>
            <person name="Isik K."/>
        </authorList>
    </citation>
    <scope>NUCLEOTIDE SEQUENCE [LARGE SCALE GENOMIC DNA]</scope>
    <source>
        <strain evidence="3 4">DSM 100528</strain>
    </source>
</reference>
<organism evidence="3 4">
    <name type="scientific">Nonomuraea zeae</name>
    <dbReference type="NCBI Taxonomy" id="1642303"/>
    <lineage>
        <taxon>Bacteria</taxon>
        <taxon>Bacillati</taxon>
        <taxon>Actinomycetota</taxon>
        <taxon>Actinomycetes</taxon>
        <taxon>Streptosporangiales</taxon>
        <taxon>Streptosporangiaceae</taxon>
        <taxon>Nonomuraea</taxon>
    </lineage>
</organism>
<evidence type="ECO:0000313" key="3">
    <source>
        <dbReference type="EMBL" id="TMR36960.1"/>
    </source>
</evidence>
<evidence type="ECO:0000256" key="2">
    <source>
        <dbReference type="SAM" id="Phobius"/>
    </source>
</evidence>
<gene>
    <name evidence="3" type="ORF">ETD85_09420</name>
</gene>
<protein>
    <recommendedName>
        <fullName evidence="5">2TM domain-containing protein</fullName>
    </recommendedName>
</protein>
<evidence type="ECO:0000313" key="4">
    <source>
        <dbReference type="Proteomes" id="UP000306628"/>
    </source>
</evidence>
<dbReference type="EMBL" id="VCKX01000020">
    <property type="protein sequence ID" value="TMR36960.1"/>
    <property type="molecule type" value="Genomic_DNA"/>
</dbReference>
<comment type="caution">
    <text evidence="3">The sequence shown here is derived from an EMBL/GenBank/DDBJ whole genome shotgun (WGS) entry which is preliminary data.</text>
</comment>
<sequence length="200" mass="21657">MIGLIVGCEVAFWVLLGLGLSARYLARAPRLGTVLLACVPVIDVMLLVLSAADLYRGATPDLGHALAGVYLGVTVAFGPTMIRWADERVARVTRKRHASLGTAEAQGGRSREDVVVEEGLGPSPRDSRAGRSHAARERVMWLRHLLAYAIAAVTLGVFTLIVEDLDQAAVLWGPMLPWAVALGIDFLWSFSYIIAPRRTE</sequence>
<feature type="transmembrane region" description="Helical" evidence="2">
    <location>
        <begin position="145"/>
        <end position="163"/>
    </location>
</feature>
<dbReference type="AlphaFoldDB" id="A0A5S4HDH7"/>
<keyword evidence="2" id="KW-0812">Transmembrane</keyword>
<feature type="transmembrane region" description="Helical" evidence="2">
    <location>
        <begin position="175"/>
        <end position="195"/>
    </location>
</feature>
<accession>A0A5S4HDH7</accession>
<feature type="transmembrane region" description="Helical" evidence="2">
    <location>
        <begin position="33"/>
        <end position="52"/>
    </location>
</feature>
<name>A0A5S4HDH7_9ACTN</name>